<evidence type="ECO:0000313" key="2">
    <source>
        <dbReference type="Proteomes" id="UP000241010"/>
    </source>
</evidence>
<accession>A0A2T4JQ04</accession>
<dbReference type="AlphaFoldDB" id="A0A2T4JQ04"/>
<comment type="caution">
    <text evidence="1">The sequence shown here is derived from an EMBL/GenBank/DDBJ whole genome shotgun (WGS) entry which is preliminary data.</text>
</comment>
<organism evidence="1 2">
    <name type="scientific">Cereibacter changlensis JA139</name>
    <dbReference type="NCBI Taxonomy" id="1188249"/>
    <lineage>
        <taxon>Bacteria</taxon>
        <taxon>Pseudomonadati</taxon>
        <taxon>Pseudomonadota</taxon>
        <taxon>Alphaproteobacteria</taxon>
        <taxon>Rhodobacterales</taxon>
        <taxon>Paracoccaceae</taxon>
        <taxon>Cereibacter</taxon>
    </lineage>
</organism>
<dbReference type="Proteomes" id="UP000241010">
    <property type="component" value="Unassembled WGS sequence"/>
</dbReference>
<keyword evidence="1" id="KW-0378">Hydrolase</keyword>
<dbReference type="GO" id="GO:0004386">
    <property type="term" value="F:helicase activity"/>
    <property type="evidence" value="ECO:0007669"/>
    <property type="project" value="UniProtKB-KW"/>
</dbReference>
<gene>
    <name evidence="1" type="ORF">C5F48_20740</name>
</gene>
<dbReference type="Gene3D" id="3.30.160.800">
    <property type="match status" value="1"/>
</dbReference>
<protein>
    <submittedName>
        <fullName evidence="1">ATP-dependent helicase</fullName>
    </submittedName>
</protein>
<dbReference type="EMBL" id="PZKG01000172">
    <property type="protein sequence ID" value="PTE19847.1"/>
    <property type="molecule type" value="Genomic_DNA"/>
</dbReference>
<name>A0A2T4JQ04_9RHOB</name>
<feature type="non-terminal residue" evidence="1">
    <location>
        <position position="1"/>
    </location>
</feature>
<reference evidence="1 2" key="1">
    <citation type="submission" date="2018-03" db="EMBL/GenBank/DDBJ databases">
        <title>Cereibacter changlensis.</title>
        <authorList>
            <person name="Meyer T.E."/>
            <person name="Miller S."/>
            <person name="Lodha T."/>
            <person name="Gandham S."/>
            <person name="Chintalapati S."/>
            <person name="Chintalapati V.R."/>
        </authorList>
    </citation>
    <scope>NUCLEOTIDE SEQUENCE [LARGE SCALE GENOMIC DNA]</scope>
    <source>
        <strain evidence="1 2">JA139</strain>
    </source>
</reference>
<evidence type="ECO:0000313" key="1">
    <source>
        <dbReference type="EMBL" id="PTE19847.1"/>
    </source>
</evidence>
<keyword evidence="1" id="KW-0347">Helicase</keyword>
<keyword evidence="1" id="KW-0067">ATP-binding</keyword>
<keyword evidence="2" id="KW-1185">Reference proteome</keyword>
<keyword evidence="1" id="KW-0547">Nucleotide-binding</keyword>
<proteinExistence type="predicted"/>
<sequence>LFGVKPPSANDLKREAEGEDTGVNRTRRLFYVTCSRAEDSLAIVCYTDDPTALVNSVIGRGWFDMSEVSRLY</sequence>